<dbReference type="PANTHER" id="PTHR33334:SF5">
    <property type="entry name" value="PROTEIN LNK2"/>
    <property type="match status" value="1"/>
</dbReference>
<dbReference type="PANTHER" id="PTHR33334">
    <property type="entry name" value="PROTEIN LNK1"/>
    <property type="match status" value="1"/>
</dbReference>
<name>A0A9Q0R181_9MAGN</name>
<feature type="compositionally biased region" description="Basic and acidic residues" evidence="1">
    <location>
        <begin position="677"/>
        <end position="687"/>
    </location>
</feature>
<reference evidence="2" key="1">
    <citation type="journal article" date="2023" name="Plant J.">
        <title>The genome of the king protea, Protea cynaroides.</title>
        <authorList>
            <person name="Chang J."/>
            <person name="Duong T.A."/>
            <person name="Schoeman C."/>
            <person name="Ma X."/>
            <person name="Roodt D."/>
            <person name="Barker N."/>
            <person name="Li Z."/>
            <person name="Van de Peer Y."/>
            <person name="Mizrachi E."/>
        </authorList>
    </citation>
    <scope>NUCLEOTIDE SEQUENCE</scope>
    <source>
        <tissue evidence="2">Young leaves</tissue>
    </source>
</reference>
<feature type="compositionally biased region" description="Basic and acidic residues" evidence="1">
    <location>
        <begin position="595"/>
        <end position="610"/>
    </location>
</feature>
<evidence type="ECO:0000313" key="2">
    <source>
        <dbReference type="EMBL" id="KAJ4979274.1"/>
    </source>
</evidence>
<dbReference type="Proteomes" id="UP001141806">
    <property type="component" value="Unassembled WGS sequence"/>
</dbReference>
<feature type="compositionally biased region" description="Polar residues" evidence="1">
    <location>
        <begin position="298"/>
        <end position="312"/>
    </location>
</feature>
<feature type="compositionally biased region" description="Polar residues" evidence="1">
    <location>
        <begin position="611"/>
        <end position="625"/>
    </location>
</feature>
<dbReference type="InterPro" id="IPR039928">
    <property type="entry name" value="LNK"/>
</dbReference>
<dbReference type="OrthoDB" id="618331at2759"/>
<feature type="region of interest" description="Disordered" evidence="1">
    <location>
        <begin position="517"/>
        <end position="536"/>
    </location>
</feature>
<feature type="compositionally biased region" description="Basic and acidic residues" evidence="1">
    <location>
        <begin position="56"/>
        <end position="67"/>
    </location>
</feature>
<protein>
    <recommendedName>
        <fullName evidence="4">Protein LNK2</fullName>
    </recommendedName>
</protein>
<accession>A0A9Q0R181</accession>
<dbReference type="GO" id="GO:0006355">
    <property type="term" value="P:regulation of DNA-templated transcription"/>
    <property type="evidence" value="ECO:0007669"/>
    <property type="project" value="InterPro"/>
</dbReference>
<keyword evidence="3" id="KW-1185">Reference proteome</keyword>
<gene>
    <name evidence="2" type="ORF">NE237_010054</name>
</gene>
<evidence type="ECO:0008006" key="4">
    <source>
        <dbReference type="Google" id="ProtNLM"/>
    </source>
</evidence>
<feature type="region of interest" description="Disordered" evidence="1">
    <location>
        <begin position="676"/>
        <end position="695"/>
    </location>
</feature>
<evidence type="ECO:0000313" key="3">
    <source>
        <dbReference type="Proteomes" id="UP001141806"/>
    </source>
</evidence>
<dbReference type="AlphaFoldDB" id="A0A9Q0R181"/>
<feature type="region of interest" description="Disordered" evidence="1">
    <location>
        <begin position="288"/>
        <end position="323"/>
    </location>
</feature>
<dbReference type="EMBL" id="JAMYWD010000002">
    <property type="protein sequence ID" value="KAJ4979274.1"/>
    <property type="molecule type" value="Genomic_DNA"/>
</dbReference>
<proteinExistence type="predicted"/>
<evidence type="ECO:0000256" key="1">
    <source>
        <dbReference type="SAM" id="MobiDB-lite"/>
    </source>
</evidence>
<dbReference type="GO" id="GO:0007623">
    <property type="term" value="P:circadian rhythm"/>
    <property type="evidence" value="ECO:0007669"/>
    <property type="project" value="InterPro"/>
</dbReference>
<sequence length="695" mass="77218">MFDWNDEELADIIWDEATECGDHIVPYSKKNEQKLLITFGDESKKQWEQDANTTKTVEKKTPPKNDSIDCTPGSNSQFNTNEGFSAPGFDVDSWPDLPLSVAECCKGYVGRNGQGSISEISNFNPERADTDQLDIDHELFMDKHVNKEGGFLDYGWANIGSFDDLDRIFRNDDSIFGHESLGNADELWSSTDVSSSPAKSFPLSASCPSSRLGALKSTPQQSEVKMEFVPHEAKSSTLENGKMNDHYSHSLHNLDPSRDEVAGKQSCLSINSLVECAAGGSKTLMKDKTTPEEIGKTEASNSYSPSENNAIQNDFADKGSKQKKARMKLAEKSEGKLSQDLGDALSPTTNQFQQFGNQFATSTLQTLPSSVPSPQRQIGEPDSLRYLQTSHSYFPAGYERQAPLYPFVPPLQHLHPEKDKRHLLLVGHEFSPRSSKNASVLRNSPDISNGSLIMTPPEKIEKLRWRQQMQAMLAIQKQQQQFTHQATCTDQSMTQKYQQEAQSEDTVGTNIEAEENLKLPPSMDPTSPVEQDDSNTVSTVVDEYSLEETILDQLLEVIGKLDIRMRLCLQNSLHRLAQCAKLRHSAAETSSTNKRSGDENEGVAKEESRSLNRSTSGLDAETETNPTDRIVAHLLFYRPTESSARLVQDAEIPKSTIHTKLPCEPKIEGVVNLSMERISESSKEKQSVPHPGAKP</sequence>
<feature type="region of interest" description="Disordered" evidence="1">
    <location>
        <begin position="45"/>
        <end position="71"/>
    </location>
</feature>
<organism evidence="2 3">
    <name type="scientific">Protea cynaroides</name>
    <dbReference type="NCBI Taxonomy" id="273540"/>
    <lineage>
        <taxon>Eukaryota</taxon>
        <taxon>Viridiplantae</taxon>
        <taxon>Streptophyta</taxon>
        <taxon>Embryophyta</taxon>
        <taxon>Tracheophyta</taxon>
        <taxon>Spermatophyta</taxon>
        <taxon>Magnoliopsida</taxon>
        <taxon>Proteales</taxon>
        <taxon>Proteaceae</taxon>
        <taxon>Protea</taxon>
    </lineage>
</organism>
<feature type="region of interest" description="Disordered" evidence="1">
    <location>
        <begin position="584"/>
        <end position="625"/>
    </location>
</feature>
<feature type="compositionally biased region" description="Polar residues" evidence="1">
    <location>
        <begin position="524"/>
        <end position="536"/>
    </location>
</feature>
<comment type="caution">
    <text evidence="2">The sequence shown here is derived from an EMBL/GenBank/DDBJ whole genome shotgun (WGS) entry which is preliminary data.</text>
</comment>